<dbReference type="Gramene" id="OBART05G12830.1">
    <property type="protein sequence ID" value="OBART05G12830.1"/>
    <property type="gene ID" value="OBART05G12830"/>
</dbReference>
<proteinExistence type="predicted"/>
<dbReference type="HOGENOM" id="CLU_1734267_0_0_1"/>
<reference evidence="1" key="1">
    <citation type="journal article" date="2009" name="Rice">
        <title>De Novo Next Generation Sequencing of Plant Genomes.</title>
        <authorList>
            <person name="Rounsley S."/>
            <person name="Marri P.R."/>
            <person name="Yu Y."/>
            <person name="He R."/>
            <person name="Sisneros N."/>
            <person name="Goicoechea J.L."/>
            <person name="Lee S.J."/>
            <person name="Angelova A."/>
            <person name="Kudrna D."/>
            <person name="Luo M."/>
            <person name="Affourtit J."/>
            <person name="Desany B."/>
            <person name="Knight J."/>
            <person name="Niazi F."/>
            <person name="Egholm M."/>
            <person name="Wing R.A."/>
        </authorList>
    </citation>
    <scope>NUCLEOTIDE SEQUENCE [LARGE SCALE GENOMIC DNA]</scope>
    <source>
        <strain evidence="1">cv. IRGC 105608</strain>
    </source>
</reference>
<dbReference type="PaxDb" id="65489-OBART05G12830.1"/>
<keyword evidence="2" id="KW-1185">Reference proteome</keyword>
<reference evidence="1" key="2">
    <citation type="submission" date="2015-03" db="UniProtKB">
        <authorList>
            <consortium name="EnsemblPlants"/>
        </authorList>
    </citation>
    <scope>IDENTIFICATION</scope>
</reference>
<accession>A0A0D3G6F3</accession>
<dbReference type="EnsemblPlants" id="OBART05G12830.1">
    <property type="protein sequence ID" value="OBART05G12830.1"/>
    <property type="gene ID" value="OBART05G12830"/>
</dbReference>
<protein>
    <submittedName>
        <fullName evidence="1">Uncharacterized protein</fullName>
    </submittedName>
</protein>
<dbReference type="Proteomes" id="UP000026960">
    <property type="component" value="Chromosome 5"/>
</dbReference>
<name>A0A0D3G6F3_9ORYZ</name>
<evidence type="ECO:0000313" key="2">
    <source>
        <dbReference type="Proteomes" id="UP000026960"/>
    </source>
</evidence>
<dbReference type="AlphaFoldDB" id="A0A0D3G6F3"/>
<evidence type="ECO:0000313" key="1">
    <source>
        <dbReference type="EnsemblPlants" id="OBART05G12830.1"/>
    </source>
</evidence>
<sequence length="151" mass="17953">MRTLHEFYMKAFRKGLGRGNRLAMSTQLIKICKTQHTIELHVNCMELKYIWWCFYLVIVLDPSNYDKNSYIDVSNNPQAPYYVLCMYYVCKMLRVNEKYKSNPDNQIHQIPYVANKFNMATVWNIRIGLCYFICHDCCNALGLFFTTMRAN</sequence>
<organism evidence="1">
    <name type="scientific">Oryza barthii</name>
    <dbReference type="NCBI Taxonomy" id="65489"/>
    <lineage>
        <taxon>Eukaryota</taxon>
        <taxon>Viridiplantae</taxon>
        <taxon>Streptophyta</taxon>
        <taxon>Embryophyta</taxon>
        <taxon>Tracheophyta</taxon>
        <taxon>Spermatophyta</taxon>
        <taxon>Magnoliopsida</taxon>
        <taxon>Liliopsida</taxon>
        <taxon>Poales</taxon>
        <taxon>Poaceae</taxon>
        <taxon>BOP clade</taxon>
        <taxon>Oryzoideae</taxon>
        <taxon>Oryzeae</taxon>
        <taxon>Oryzinae</taxon>
        <taxon>Oryza</taxon>
    </lineage>
</organism>